<feature type="domain" description="RagB/SusD" evidence="6">
    <location>
        <begin position="274"/>
        <end position="513"/>
    </location>
</feature>
<evidence type="ECO:0000259" key="6">
    <source>
        <dbReference type="Pfam" id="PF07980"/>
    </source>
</evidence>
<reference evidence="8 9" key="1">
    <citation type="submission" date="2017-04" db="EMBL/GenBank/DDBJ databases">
        <title>Complete genome sequence of Flavobacterium kingsejong AJ004.</title>
        <authorList>
            <person name="Lee P.C."/>
        </authorList>
    </citation>
    <scope>NUCLEOTIDE SEQUENCE [LARGE SCALE GENOMIC DNA]</scope>
    <source>
        <strain evidence="8 9">AJ004</strain>
    </source>
</reference>
<evidence type="ECO:0000256" key="1">
    <source>
        <dbReference type="ARBA" id="ARBA00004442"/>
    </source>
</evidence>
<dbReference type="Pfam" id="PF07980">
    <property type="entry name" value="SusD_RagB"/>
    <property type="match status" value="1"/>
</dbReference>
<evidence type="ECO:0000313" key="9">
    <source>
        <dbReference type="Proteomes" id="UP000244677"/>
    </source>
</evidence>
<feature type="domain" description="SusD-like N-terminal" evidence="7">
    <location>
        <begin position="42"/>
        <end position="227"/>
    </location>
</feature>
<dbReference type="PROSITE" id="PS51257">
    <property type="entry name" value="PROKAR_LIPOPROTEIN"/>
    <property type="match status" value="1"/>
</dbReference>
<dbReference type="CDD" id="cd08977">
    <property type="entry name" value="SusD"/>
    <property type="match status" value="1"/>
</dbReference>
<dbReference type="KEGG" id="fki:FK004_17210"/>
<keyword evidence="4" id="KW-0472">Membrane</keyword>
<comment type="subcellular location">
    <subcellularLocation>
        <location evidence="1">Cell outer membrane</location>
    </subcellularLocation>
</comment>
<keyword evidence="5" id="KW-0998">Cell outer membrane</keyword>
<protein>
    <submittedName>
        <fullName evidence="8">RagB/SusD family nutrient uptake outer membrane protein</fullName>
    </submittedName>
</protein>
<evidence type="ECO:0000313" key="8">
    <source>
        <dbReference type="EMBL" id="AWG26844.1"/>
    </source>
</evidence>
<dbReference type="OrthoDB" id="5694214at2"/>
<evidence type="ECO:0000259" key="7">
    <source>
        <dbReference type="Pfam" id="PF14322"/>
    </source>
</evidence>
<name>A0A2S1LSZ7_9FLAO</name>
<dbReference type="EMBL" id="CP020919">
    <property type="protein sequence ID" value="AWG26844.1"/>
    <property type="molecule type" value="Genomic_DNA"/>
</dbReference>
<keyword evidence="3" id="KW-0732">Signal</keyword>
<dbReference type="InterPro" id="IPR033985">
    <property type="entry name" value="SusD-like_N"/>
</dbReference>
<dbReference type="Pfam" id="PF14322">
    <property type="entry name" value="SusD-like_3"/>
    <property type="match status" value="1"/>
</dbReference>
<keyword evidence="9" id="KW-1185">Reference proteome</keyword>
<comment type="similarity">
    <text evidence="2">Belongs to the SusD family.</text>
</comment>
<proteinExistence type="inferred from homology"/>
<dbReference type="RefSeq" id="WP_108738344.1">
    <property type="nucleotide sequence ID" value="NZ_CP020919.1"/>
</dbReference>
<gene>
    <name evidence="8" type="ORF">FK004_17210</name>
</gene>
<evidence type="ECO:0000256" key="5">
    <source>
        <dbReference type="ARBA" id="ARBA00023237"/>
    </source>
</evidence>
<evidence type="ECO:0000256" key="4">
    <source>
        <dbReference type="ARBA" id="ARBA00023136"/>
    </source>
</evidence>
<organism evidence="8 9">
    <name type="scientific">Flavobacterium kingsejongi</name>
    <dbReference type="NCBI Taxonomy" id="1678728"/>
    <lineage>
        <taxon>Bacteria</taxon>
        <taxon>Pseudomonadati</taxon>
        <taxon>Bacteroidota</taxon>
        <taxon>Flavobacteriia</taxon>
        <taxon>Flavobacteriales</taxon>
        <taxon>Flavobacteriaceae</taxon>
        <taxon>Flavobacterium</taxon>
    </lineage>
</organism>
<dbReference type="GO" id="GO:0009279">
    <property type="term" value="C:cell outer membrane"/>
    <property type="evidence" value="ECO:0007669"/>
    <property type="project" value="UniProtKB-SubCell"/>
</dbReference>
<dbReference type="AlphaFoldDB" id="A0A2S1LSZ7"/>
<accession>A0A2S1LSZ7</accession>
<dbReference type="Gene3D" id="1.25.40.390">
    <property type="match status" value="1"/>
</dbReference>
<dbReference type="InterPro" id="IPR011990">
    <property type="entry name" value="TPR-like_helical_dom_sf"/>
</dbReference>
<dbReference type="InterPro" id="IPR012944">
    <property type="entry name" value="SusD_RagB_dom"/>
</dbReference>
<dbReference type="Proteomes" id="UP000244677">
    <property type="component" value="Chromosome"/>
</dbReference>
<dbReference type="SUPFAM" id="SSF48452">
    <property type="entry name" value="TPR-like"/>
    <property type="match status" value="1"/>
</dbReference>
<sequence>MKKYIKNIGIVYLAVCGLAITSCSEEFLNRAPEDGVTLDNFYNTNEQVKASTNALYSKTWFNFHNKAFFAIGEVGSGNSYTGSSDVNSLRTLMISSSDPEMANAWRSLWATVAQSNSLINSLPSRAGSAVDPVVLNNALGEARFMRALSYFYIVRLWGPVPIIENNLDFVENPQIPTNRKEDIYEFVKRDLLYAIENLPEKIRGVNYSDNGHVSKGSARAVLSKVYLYDGDYANARLMAEAVINSGEFKLFGGTEMPTKTFGDLFLTTNNNNEESIIALQWINSGQYGTASNCNTQFAYSADINMATYGGVFAPSQDLLASFEAGDRRRKETVMLPGDQYPNITSSIGSGFTVPATIDAQGSGSGIKKYVVGKNSAIAGTADAWGMMSNNTYLMRYAEVLLIHAEAILAGASSTSNAQALESYNKVRTRAGLLPVTSFTFNELFHERRIELAFEGDYWYDLGRIPRSQAAAIIAAQNRGNVLTPEFIPVPTGDFLRLPYPATELVKNPLLGQDPVPYSFN</sequence>
<evidence type="ECO:0000256" key="3">
    <source>
        <dbReference type="ARBA" id="ARBA00022729"/>
    </source>
</evidence>
<evidence type="ECO:0000256" key="2">
    <source>
        <dbReference type="ARBA" id="ARBA00006275"/>
    </source>
</evidence>